<organism evidence="19 20">
    <name type="scientific">Panaeolus cyanescens</name>
    <dbReference type="NCBI Taxonomy" id="181874"/>
    <lineage>
        <taxon>Eukaryota</taxon>
        <taxon>Fungi</taxon>
        <taxon>Dikarya</taxon>
        <taxon>Basidiomycota</taxon>
        <taxon>Agaricomycotina</taxon>
        <taxon>Agaricomycetes</taxon>
        <taxon>Agaricomycetidae</taxon>
        <taxon>Agaricales</taxon>
        <taxon>Agaricineae</taxon>
        <taxon>Galeropsidaceae</taxon>
        <taxon>Panaeolus</taxon>
    </lineage>
</organism>
<evidence type="ECO:0000256" key="17">
    <source>
        <dbReference type="SAM" id="Phobius"/>
    </source>
</evidence>
<dbReference type="OrthoDB" id="62120at2759"/>
<dbReference type="Gene3D" id="3.20.20.80">
    <property type="entry name" value="Glycosidases"/>
    <property type="match status" value="1"/>
</dbReference>
<dbReference type="GO" id="GO:0009986">
    <property type="term" value="C:cell surface"/>
    <property type="evidence" value="ECO:0007669"/>
    <property type="project" value="TreeGrafter"/>
</dbReference>
<dbReference type="GO" id="GO:0004338">
    <property type="term" value="F:glucan exo-1,3-beta-glucosidase activity"/>
    <property type="evidence" value="ECO:0007669"/>
    <property type="project" value="UniProtKB-EC"/>
</dbReference>
<sequence>MAEPERPLSVASKPSVSALAANTPLPDSDGTSFIAPRASFIESITPGSPRVDSPAQPTPTESAQLLTTKPEGPVEEGGDPAQEPEKKTRRWGLILAILAAVIIVIILAVVLPVYFTVIKPNKESSSSSAPGSSAGAGGPQPTSGLGSDPTPDPPTQPTRGGDGTTVRFTNGTLYTYRNQFGGIWVDDPDNPYDDSAYPNSWTPPLNQSWDYERNRMYGVNLGGWFVLEPFISPEIFQRYGSVRDEWTLCERMRADPANGGIDQMEEHYRTFITEEDIAQIAAAGLNWVRLPVPYWAIDKLDNEPFLERTSWKYIVQALQWCRKYGLRVKLDLHTIPGSQNGWNHSGKMGQINFMRGTMGMVNAQRALNYIRIFTQFISQPEWKNVVPVFGVMNEPRNGDLGAAPLRGFNLEVYRMIREITGYGEGNGPYISFHDGFTGLGGWDDFMNPGGDRIIIDQHPYLAFSGSRATDPIDTGTGPDAGGIWPQTACNRWARNFNSSRNARGPVLAGEWSNGINDCGLFLVPTGTTTYGGDCARDFEDASLWSAGKKAGLLRYTMASMDAFGDWFFWTWKIGNSIAGRVETPLWSYKLGLEGGWMPTDPRAAVGACGSMGAPFTGFQPWMTGGVGAGTLQSYQTAPYPWPPVQFNGAPAAPTQLPMYTPTGVINTLPVPTFTDSKGNTIARGNGWANAADTIPAPTAISGCTYPDGWDALSAPIPPCAVGVVLPEKPQITAPPS</sequence>
<reference evidence="19 20" key="1">
    <citation type="journal article" date="2018" name="Evol. Lett.">
        <title>Horizontal gene cluster transfer increased hallucinogenic mushroom diversity.</title>
        <authorList>
            <person name="Reynolds H.T."/>
            <person name="Vijayakumar V."/>
            <person name="Gluck-Thaler E."/>
            <person name="Korotkin H.B."/>
            <person name="Matheny P.B."/>
            <person name="Slot J.C."/>
        </authorList>
    </citation>
    <scope>NUCLEOTIDE SEQUENCE [LARGE SCALE GENOMIC DNA]</scope>
    <source>
        <strain evidence="19 20">2629</strain>
    </source>
</reference>
<evidence type="ECO:0000256" key="12">
    <source>
        <dbReference type="ARBA" id="ARBA00036824"/>
    </source>
</evidence>
<comment type="subcellular location">
    <subcellularLocation>
        <location evidence="1">Cell membrane</location>
        <topology evidence="1">Single-pass type II membrane protein</topology>
    </subcellularLocation>
</comment>
<feature type="domain" description="Glycoside hydrolase family 5" evidence="18">
    <location>
        <begin position="261"/>
        <end position="514"/>
    </location>
</feature>
<protein>
    <recommendedName>
        <fullName evidence="14">glucan 1,3-beta-glucosidase</fullName>
        <ecNumber evidence="14">3.2.1.58</ecNumber>
    </recommendedName>
    <alternativeName>
        <fullName evidence="15">Exo-1,3-beta-glucanase D</fullName>
    </alternativeName>
</protein>
<dbReference type="AlphaFoldDB" id="A0A409YVS3"/>
<comment type="similarity">
    <text evidence="2">Belongs to the glycosyl hydrolase 5 (cellulase A) family.</text>
</comment>
<evidence type="ECO:0000256" key="14">
    <source>
        <dbReference type="ARBA" id="ARBA00038929"/>
    </source>
</evidence>
<feature type="region of interest" description="Disordered" evidence="16">
    <location>
        <begin position="122"/>
        <end position="168"/>
    </location>
</feature>
<dbReference type="PANTHER" id="PTHR31297:SF34">
    <property type="entry name" value="GLUCAN 1,3-BETA-GLUCOSIDASE 2"/>
    <property type="match status" value="1"/>
</dbReference>
<evidence type="ECO:0000313" key="20">
    <source>
        <dbReference type="Proteomes" id="UP000284842"/>
    </source>
</evidence>
<dbReference type="GO" id="GO:0071555">
    <property type="term" value="P:cell wall organization"/>
    <property type="evidence" value="ECO:0007669"/>
    <property type="project" value="UniProtKB-KW"/>
</dbReference>
<dbReference type="Proteomes" id="UP000284842">
    <property type="component" value="Unassembled WGS sequence"/>
</dbReference>
<dbReference type="EC" id="3.2.1.58" evidence="14"/>
<evidence type="ECO:0000256" key="2">
    <source>
        <dbReference type="ARBA" id="ARBA00005641"/>
    </source>
</evidence>
<feature type="compositionally biased region" description="Low complexity" evidence="16">
    <location>
        <begin position="124"/>
        <end position="144"/>
    </location>
</feature>
<dbReference type="STRING" id="181874.A0A409YVS3"/>
<name>A0A409YVS3_9AGAR</name>
<evidence type="ECO:0000256" key="16">
    <source>
        <dbReference type="SAM" id="MobiDB-lite"/>
    </source>
</evidence>
<keyword evidence="4 17" id="KW-0812">Transmembrane</keyword>
<dbReference type="InterPro" id="IPR017853">
    <property type="entry name" value="GH"/>
</dbReference>
<evidence type="ECO:0000256" key="3">
    <source>
        <dbReference type="ARBA" id="ARBA00022475"/>
    </source>
</evidence>
<comment type="function">
    <text evidence="13">Glucosidase involved in the degradation of cellulosic biomass. Active on lichenan.</text>
</comment>
<gene>
    <name evidence="19" type="ORF">CVT24_010477</name>
</gene>
<dbReference type="FunCoup" id="A0A409YVS3">
    <property type="interactions" value="25"/>
</dbReference>
<dbReference type="GO" id="GO:0005576">
    <property type="term" value="C:extracellular region"/>
    <property type="evidence" value="ECO:0007669"/>
    <property type="project" value="TreeGrafter"/>
</dbReference>
<evidence type="ECO:0000256" key="11">
    <source>
        <dbReference type="ARBA" id="ARBA00023316"/>
    </source>
</evidence>
<feature type="transmembrane region" description="Helical" evidence="17">
    <location>
        <begin position="91"/>
        <end position="115"/>
    </location>
</feature>
<evidence type="ECO:0000256" key="15">
    <source>
        <dbReference type="ARBA" id="ARBA00041260"/>
    </source>
</evidence>
<dbReference type="GO" id="GO:0009251">
    <property type="term" value="P:glucan catabolic process"/>
    <property type="evidence" value="ECO:0007669"/>
    <property type="project" value="TreeGrafter"/>
</dbReference>
<keyword evidence="7 17" id="KW-1133">Transmembrane helix</keyword>
<keyword evidence="9" id="KW-0325">Glycoprotein</keyword>
<comment type="catalytic activity">
    <reaction evidence="12">
        <text>Successive hydrolysis of beta-D-glucose units from the non-reducing ends of (1-&gt;3)-beta-D-glucans, releasing alpha-glucose.</text>
        <dbReference type="EC" id="3.2.1.58"/>
    </reaction>
</comment>
<feature type="region of interest" description="Disordered" evidence="16">
    <location>
        <begin position="1"/>
        <end position="86"/>
    </location>
</feature>
<evidence type="ECO:0000256" key="8">
    <source>
        <dbReference type="ARBA" id="ARBA00023136"/>
    </source>
</evidence>
<accession>A0A409YVS3</accession>
<evidence type="ECO:0000256" key="1">
    <source>
        <dbReference type="ARBA" id="ARBA00004401"/>
    </source>
</evidence>
<keyword evidence="8 17" id="KW-0472">Membrane</keyword>
<keyword evidence="5" id="KW-0378">Hydrolase</keyword>
<keyword evidence="10" id="KW-0326">Glycosidase</keyword>
<keyword evidence="6" id="KW-0735">Signal-anchor</keyword>
<evidence type="ECO:0000259" key="18">
    <source>
        <dbReference type="Pfam" id="PF00150"/>
    </source>
</evidence>
<evidence type="ECO:0000256" key="10">
    <source>
        <dbReference type="ARBA" id="ARBA00023295"/>
    </source>
</evidence>
<feature type="compositionally biased region" description="Polar residues" evidence="16">
    <location>
        <begin position="58"/>
        <end position="67"/>
    </location>
</feature>
<keyword evidence="20" id="KW-1185">Reference proteome</keyword>
<dbReference type="EMBL" id="NHTK01000516">
    <property type="protein sequence ID" value="PPR07127.1"/>
    <property type="molecule type" value="Genomic_DNA"/>
</dbReference>
<dbReference type="InterPro" id="IPR050386">
    <property type="entry name" value="Glycosyl_hydrolase_5"/>
</dbReference>
<evidence type="ECO:0000256" key="5">
    <source>
        <dbReference type="ARBA" id="ARBA00022801"/>
    </source>
</evidence>
<dbReference type="Pfam" id="PF00150">
    <property type="entry name" value="Cellulase"/>
    <property type="match status" value="1"/>
</dbReference>
<dbReference type="SUPFAM" id="SSF51445">
    <property type="entry name" value="(Trans)glycosidases"/>
    <property type="match status" value="1"/>
</dbReference>
<dbReference type="InterPro" id="IPR001547">
    <property type="entry name" value="Glyco_hydro_5"/>
</dbReference>
<evidence type="ECO:0000256" key="13">
    <source>
        <dbReference type="ARBA" id="ARBA00037126"/>
    </source>
</evidence>
<evidence type="ECO:0000313" key="19">
    <source>
        <dbReference type="EMBL" id="PPR07127.1"/>
    </source>
</evidence>
<evidence type="ECO:0000256" key="4">
    <source>
        <dbReference type="ARBA" id="ARBA00022692"/>
    </source>
</evidence>
<dbReference type="PANTHER" id="PTHR31297">
    <property type="entry name" value="GLUCAN ENDO-1,6-BETA-GLUCOSIDASE B"/>
    <property type="match status" value="1"/>
</dbReference>
<evidence type="ECO:0000256" key="6">
    <source>
        <dbReference type="ARBA" id="ARBA00022968"/>
    </source>
</evidence>
<proteinExistence type="inferred from homology"/>
<dbReference type="InParanoid" id="A0A409YVS3"/>
<keyword evidence="11" id="KW-0961">Cell wall biogenesis/degradation</keyword>
<keyword evidence="3" id="KW-1003">Cell membrane</keyword>
<comment type="caution">
    <text evidence="19">The sequence shown here is derived from an EMBL/GenBank/DDBJ whole genome shotgun (WGS) entry which is preliminary data.</text>
</comment>
<evidence type="ECO:0000256" key="7">
    <source>
        <dbReference type="ARBA" id="ARBA00022989"/>
    </source>
</evidence>
<evidence type="ECO:0000256" key="9">
    <source>
        <dbReference type="ARBA" id="ARBA00023180"/>
    </source>
</evidence>
<dbReference type="GO" id="GO:0005886">
    <property type="term" value="C:plasma membrane"/>
    <property type="evidence" value="ECO:0007669"/>
    <property type="project" value="UniProtKB-SubCell"/>
</dbReference>